<dbReference type="CTD" id="3824"/>
<feature type="transmembrane region" description="Helical" evidence="8">
    <location>
        <begin position="69"/>
        <end position="92"/>
    </location>
</feature>
<dbReference type="SMART" id="SM00034">
    <property type="entry name" value="CLECT"/>
    <property type="match status" value="1"/>
</dbReference>
<accession>A0A9B0U727</accession>
<dbReference type="SUPFAM" id="SSF56436">
    <property type="entry name" value="C-type lectin-like"/>
    <property type="match status" value="1"/>
</dbReference>
<dbReference type="Pfam" id="PF00059">
    <property type="entry name" value="Lectin_C"/>
    <property type="match status" value="1"/>
</dbReference>
<dbReference type="InterPro" id="IPR033992">
    <property type="entry name" value="NKR-like_CTLD"/>
</dbReference>
<evidence type="ECO:0000256" key="8">
    <source>
        <dbReference type="SAM" id="Phobius"/>
    </source>
</evidence>
<dbReference type="AlphaFoldDB" id="A0A9B0U727"/>
<proteinExistence type="predicted"/>
<name>A0A9B0U727_CHRAS</name>
<evidence type="ECO:0000313" key="11">
    <source>
        <dbReference type="RefSeq" id="XP_006875533.1"/>
    </source>
</evidence>
<keyword evidence="5 8" id="KW-1133">Transmembrane helix</keyword>
<protein>
    <submittedName>
        <fullName evidence="11">Natural killer cells antigen CD94</fullName>
    </submittedName>
</protein>
<dbReference type="InterPro" id="IPR016186">
    <property type="entry name" value="C-type_lectin-like/link_sf"/>
</dbReference>
<dbReference type="GO" id="GO:0030246">
    <property type="term" value="F:carbohydrate binding"/>
    <property type="evidence" value="ECO:0007669"/>
    <property type="project" value="UniProtKB-KW"/>
</dbReference>
<dbReference type="OrthoDB" id="6133475at2759"/>
<dbReference type="InterPro" id="IPR050919">
    <property type="entry name" value="NKG2/CD94_NK_receptors"/>
</dbReference>
<evidence type="ECO:0000256" key="4">
    <source>
        <dbReference type="ARBA" id="ARBA00022968"/>
    </source>
</evidence>
<keyword evidence="7" id="KW-0325">Glycoprotein</keyword>
<dbReference type="CDD" id="cd03593">
    <property type="entry name" value="CLECT_NK_receptors_like"/>
    <property type="match status" value="1"/>
</dbReference>
<dbReference type="GO" id="GO:0002223">
    <property type="term" value="P:stimulatory C-type lectin receptor signaling pathway"/>
    <property type="evidence" value="ECO:0007669"/>
    <property type="project" value="TreeGrafter"/>
</dbReference>
<dbReference type="PROSITE" id="PS50041">
    <property type="entry name" value="C_TYPE_LECTIN_2"/>
    <property type="match status" value="1"/>
</dbReference>
<evidence type="ECO:0000256" key="6">
    <source>
        <dbReference type="ARBA" id="ARBA00023136"/>
    </source>
</evidence>
<evidence type="ECO:0000256" key="5">
    <source>
        <dbReference type="ARBA" id="ARBA00022989"/>
    </source>
</evidence>
<keyword evidence="10" id="KW-1185">Reference proteome</keyword>
<keyword evidence="4" id="KW-0735">Signal-anchor</keyword>
<dbReference type="RefSeq" id="XP_006875533.1">
    <property type="nucleotide sequence ID" value="XM_006875471.1"/>
</dbReference>
<sequence length="228" mass="26299">MNEEPKIHAARNLDSLWKSKQNSNINHKSSSNELPLATKRLKHHELKKQSKITAQGDSGKDLPALPWKIISVVLGILCLLLLVTAIAVPLLAANLSSKETPLTIQQRDCYSCPTNWIWFRYSCYYFSKEKLTWRQSQGACLSQNSTLLKINREELHFFSLKSFFWIGVYYNGIDKNWLWENDSAVSSDLFDLATHPKVQVCLSYKSREAYMADDCETKQIYICKHHLI</sequence>
<evidence type="ECO:0000256" key="2">
    <source>
        <dbReference type="ARBA" id="ARBA00022692"/>
    </source>
</evidence>
<keyword evidence="6 8" id="KW-0472">Membrane</keyword>
<evidence type="ECO:0000256" key="1">
    <source>
        <dbReference type="ARBA" id="ARBA00004606"/>
    </source>
</evidence>
<dbReference type="GeneID" id="102823183"/>
<dbReference type="PANTHER" id="PTHR22800:SF256">
    <property type="entry name" value="KILLER CELL LECTIN-LIKE RECEPTOR SUBFAMILY E MEMBER 1"/>
    <property type="match status" value="1"/>
</dbReference>
<reference evidence="11" key="1">
    <citation type="submission" date="2025-08" db="UniProtKB">
        <authorList>
            <consortium name="RefSeq"/>
        </authorList>
    </citation>
    <scope>IDENTIFICATION</scope>
    <source>
        <tissue evidence="11">Spleen</tissue>
    </source>
</reference>
<keyword evidence="2 8" id="KW-0812">Transmembrane</keyword>
<gene>
    <name evidence="11" type="primary">KLRD1</name>
</gene>
<dbReference type="GO" id="GO:0016020">
    <property type="term" value="C:membrane"/>
    <property type="evidence" value="ECO:0007669"/>
    <property type="project" value="UniProtKB-SubCell"/>
</dbReference>
<evidence type="ECO:0000256" key="3">
    <source>
        <dbReference type="ARBA" id="ARBA00022734"/>
    </source>
</evidence>
<evidence type="ECO:0000256" key="7">
    <source>
        <dbReference type="ARBA" id="ARBA00023180"/>
    </source>
</evidence>
<dbReference type="GO" id="GO:0045954">
    <property type="term" value="P:positive regulation of natural killer cell mediated cytotoxicity"/>
    <property type="evidence" value="ECO:0007669"/>
    <property type="project" value="TreeGrafter"/>
</dbReference>
<dbReference type="InterPro" id="IPR001304">
    <property type="entry name" value="C-type_lectin-like"/>
</dbReference>
<dbReference type="Proteomes" id="UP000504623">
    <property type="component" value="Unplaced"/>
</dbReference>
<dbReference type="Gene3D" id="3.10.100.10">
    <property type="entry name" value="Mannose-Binding Protein A, subunit A"/>
    <property type="match status" value="1"/>
</dbReference>
<feature type="domain" description="C-type lectin" evidence="9">
    <location>
        <begin position="119"/>
        <end position="224"/>
    </location>
</feature>
<organism evidence="10 11">
    <name type="scientific">Chrysochloris asiatica</name>
    <name type="common">Cape golden mole</name>
    <dbReference type="NCBI Taxonomy" id="185453"/>
    <lineage>
        <taxon>Eukaryota</taxon>
        <taxon>Metazoa</taxon>
        <taxon>Chordata</taxon>
        <taxon>Craniata</taxon>
        <taxon>Vertebrata</taxon>
        <taxon>Euteleostomi</taxon>
        <taxon>Mammalia</taxon>
        <taxon>Eutheria</taxon>
        <taxon>Afrotheria</taxon>
        <taxon>Chrysochloridae</taxon>
        <taxon>Chrysochlorinae</taxon>
        <taxon>Chrysochloris</taxon>
    </lineage>
</organism>
<dbReference type="PANTHER" id="PTHR22800">
    <property type="entry name" value="C-TYPE LECTIN PROTEINS"/>
    <property type="match status" value="1"/>
</dbReference>
<dbReference type="InterPro" id="IPR016187">
    <property type="entry name" value="CTDL_fold"/>
</dbReference>
<evidence type="ECO:0000259" key="9">
    <source>
        <dbReference type="PROSITE" id="PS50041"/>
    </source>
</evidence>
<comment type="subcellular location">
    <subcellularLocation>
        <location evidence="1">Membrane</location>
        <topology evidence="1">Single-pass type II membrane protein</topology>
    </subcellularLocation>
</comment>
<keyword evidence="3" id="KW-0430">Lectin</keyword>
<evidence type="ECO:0000313" key="10">
    <source>
        <dbReference type="Proteomes" id="UP000504623"/>
    </source>
</evidence>